<dbReference type="EMBL" id="JWZT01004591">
    <property type="protein sequence ID" value="KII63771.1"/>
    <property type="molecule type" value="Genomic_DNA"/>
</dbReference>
<protein>
    <submittedName>
        <fullName evidence="1">Uncharacterized protein</fullName>
    </submittedName>
</protein>
<organism evidence="1 2">
    <name type="scientific">Thelohanellus kitauei</name>
    <name type="common">Myxosporean</name>
    <dbReference type="NCBI Taxonomy" id="669202"/>
    <lineage>
        <taxon>Eukaryota</taxon>
        <taxon>Metazoa</taxon>
        <taxon>Cnidaria</taxon>
        <taxon>Myxozoa</taxon>
        <taxon>Myxosporea</taxon>
        <taxon>Bivalvulida</taxon>
        <taxon>Platysporina</taxon>
        <taxon>Myxobolidae</taxon>
        <taxon>Thelohanellus</taxon>
    </lineage>
</organism>
<gene>
    <name evidence="1" type="ORF">RF11_15005</name>
</gene>
<evidence type="ECO:0000313" key="1">
    <source>
        <dbReference type="EMBL" id="KII63771.1"/>
    </source>
</evidence>
<keyword evidence="2" id="KW-1185">Reference proteome</keyword>
<evidence type="ECO:0000313" key="2">
    <source>
        <dbReference type="Proteomes" id="UP000031668"/>
    </source>
</evidence>
<comment type="caution">
    <text evidence="1">The sequence shown here is derived from an EMBL/GenBank/DDBJ whole genome shotgun (WGS) entry which is preliminary data.</text>
</comment>
<dbReference type="AlphaFoldDB" id="A0A0C2MQ56"/>
<accession>A0A0C2MQ56</accession>
<reference evidence="1 2" key="1">
    <citation type="journal article" date="2014" name="Genome Biol. Evol.">
        <title>The genome of the myxosporean Thelohanellus kitauei shows adaptations to nutrient acquisition within its fish host.</title>
        <authorList>
            <person name="Yang Y."/>
            <person name="Xiong J."/>
            <person name="Zhou Z."/>
            <person name="Huo F."/>
            <person name="Miao W."/>
            <person name="Ran C."/>
            <person name="Liu Y."/>
            <person name="Zhang J."/>
            <person name="Feng J."/>
            <person name="Wang M."/>
            <person name="Wang M."/>
            <person name="Wang L."/>
            <person name="Yao B."/>
        </authorList>
    </citation>
    <scope>NUCLEOTIDE SEQUENCE [LARGE SCALE GENOMIC DNA]</scope>
    <source>
        <strain evidence="1">Wuqing</strain>
    </source>
</reference>
<proteinExistence type="predicted"/>
<dbReference type="Proteomes" id="UP000031668">
    <property type="component" value="Unassembled WGS sequence"/>
</dbReference>
<name>A0A0C2MQ56_THEKT</name>
<sequence length="139" mass="16462">MEFVMQEQLSGMPDWATNILARLLFCLFLDVSRIEWRSVEIETFYSTSTLIMCCNGHPSVVREIFSFGGHRSQIYKILNRSFKSRRRMIERSAVVKNTKFAESHKGYLNIEFGISKMRVEPCRMVINSILFFYYWFVFG</sequence>